<evidence type="ECO:0000313" key="2">
    <source>
        <dbReference type="EMBL" id="SHH19451.1"/>
    </source>
</evidence>
<dbReference type="RefSeq" id="WP_073135727.1">
    <property type="nucleotide sequence ID" value="NZ_FQWQ01000002.1"/>
</dbReference>
<dbReference type="STRING" id="947013.SAMN04488109_3108"/>
<dbReference type="SUPFAM" id="SSF51735">
    <property type="entry name" value="NAD(P)-binding Rossmann-fold domains"/>
    <property type="match status" value="1"/>
</dbReference>
<dbReference type="InterPro" id="IPR013154">
    <property type="entry name" value="ADH-like_N"/>
</dbReference>
<dbReference type="OrthoDB" id="9787435at2"/>
<organism evidence="2 3">
    <name type="scientific">Chryseolinea serpens</name>
    <dbReference type="NCBI Taxonomy" id="947013"/>
    <lineage>
        <taxon>Bacteria</taxon>
        <taxon>Pseudomonadati</taxon>
        <taxon>Bacteroidota</taxon>
        <taxon>Cytophagia</taxon>
        <taxon>Cytophagales</taxon>
        <taxon>Fulvivirgaceae</taxon>
        <taxon>Chryseolinea</taxon>
    </lineage>
</organism>
<keyword evidence="3" id="KW-1185">Reference proteome</keyword>
<gene>
    <name evidence="2" type="ORF">SAMN04488109_3108</name>
</gene>
<dbReference type="InterPro" id="IPR013149">
    <property type="entry name" value="ADH-like_C"/>
</dbReference>
<name>A0A1M5QZV8_9BACT</name>
<dbReference type="InterPro" id="IPR036291">
    <property type="entry name" value="NAD(P)-bd_dom_sf"/>
</dbReference>
<dbReference type="Gene3D" id="3.40.50.720">
    <property type="entry name" value="NAD(P)-binding Rossmann-like Domain"/>
    <property type="match status" value="1"/>
</dbReference>
<evidence type="ECO:0000259" key="1">
    <source>
        <dbReference type="SMART" id="SM00829"/>
    </source>
</evidence>
<accession>A0A1M5QZV8</accession>
<reference evidence="2 3" key="1">
    <citation type="submission" date="2016-11" db="EMBL/GenBank/DDBJ databases">
        <authorList>
            <person name="Jaros S."/>
            <person name="Januszkiewicz K."/>
            <person name="Wedrychowicz H."/>
        </authorList>
    </citation>
    <scope>NUCLEOTIDE SEQUENCE [LARGE SCALE GENOMIC DNA]</scope>
    <source>
        <strain evidence="2 3">DSM 24574</strain>
    </source>
</reference>
<dbReference type="CDD" id="cd08276">
    <property type="entry name" value="MDR7"/>
    <property type="match status" value="1"/>
</dbReference>
<dbReference type="SUPFAM" id="SSF50129">
    <property type="entry name" value="GroES-like"/>
    <property type="match status" value="1"/>
</dbReference>
<protein>
    <submittedName>
        <fullName evidence="2">NADPH:quinone reductase</fullName>
    </submittedName>
</protein>
<dbReference type="PANTHER" id="PTHR45033:SF2">
    <property type="entry name" value="ZINC-TYPE ALCOHOL DEHYDROGENASE-LIKE PROTEIN C1773.06C"/>
    <property type="match status" value="1"/>
</dbReference>
<dbReference type="InterPro" id="IPR052711">
    <property type="entry name" value="Zinc_ADH-like"/>
</dbReference>
<dbReference type="GO" id="GO:0016491">
    <property type="term" value="F:oxidoreductase activity"/>
    <property type="evidence" value="ECO:0007669"/>
    <property type="project" value="InterPro"/>
</dbReference>
<dbReference type="SMART" id="SM00829">
    <property type="entry name" value="PKS_ER"/>
    <property type="match status" value="1"/>
</dbReference>
<dbReference type="Pfam" id="PF08240">
    <property type="entry name" value="ADH_N"/>
    <property type="match status" value="1"/>
</dbReference>
<dbReference type="Gene3D" id="3.90.180.10">
    <property type="entry name" value="Medium-chain alcohol dehydrogenases, catalytic domain"/>
    <property type="match status" value="1"/>
</dbReference>
<dbReference type="PANTHER" id="PTHR45033">
    <property type="match status" value="1"/>
</dbReference>
<evidence type="ECO:0000313" key="3">
    <source>
        <dbReference type="Proteomes" id="UP000184212"/>
    </source>
</evidence>
<dbReference type="Pfam" id="PF00107">
    <property type="entry name" value="ADH_zinc_N"/>
    <property type="match status" value="1"/>
</dbReference>
<dbReference type="EMBL" id="FQWQ01000002">
    <property type="protein sequence ID" value="SHH19451.1"/>
    <property type="molecule type" value="Genomic_DNA"/>
</dbReference>
<dbReference type="InterPro" id="IPR011032">
    <property type="entry name" value="GroES-like_sf"/>
</dbReference>
<feature type="domain" description="Enoyl reductase (ER)" evidence="1">
    <location>
        <begin position="10"/>
        <end position="336"/>
    </location>
</feature>
<dbReference type="Proteomes" id="UP000184212">
    <property type="component" value="Unassembled WGS sequence"/>
</dbReference>
<sequence length="339" mass="36490">MKAYHLESFGSIDGIRLREQAIPTPQAQDVLVKIKAASINRRDQYILHQTYPLPAKADVVPLSDGAGEVVAVGKDVTRFRVGDRVMGNYFARWRDGRIGMDIMDQLGCTLDGMLAEYAVLHEDSVVRIPANLGYAEASTLPCSALTAWSALTNVGAGDAVLTIGSGGVSVFVIQFAKMRGAKVFVLTSRDEKIEKLKALGADHVLNYKTDSAWSKTILALTHGAGVNLVVETGGIDTLAQSVQATAMGGEIALLSPATTLGKVDVVDARAILTPLFVRCVTLQPRFVGSRLEFEAMNRAIEQHNLQPRIEKTFSFGAALDAYHYLAAGEVMGKIVIAME</sequence>
<dbReference type="AlphaFoldDB" id="A0A1M5QZV8"/>
<dbReference type="InterPro" id="IPR020843">
    <property type="entry name" value="ER"/>
</dbReference>
<proteinExistence type="predicted"/>